<evidence type="ECO:0000256" key="8">
    <source>
        <dbReference type="ARBA" id="ARBA00022990"/>
    </source>
</evidence>
<dbReference type="Pfam" id="PF01853">
    <property type="entry name" value="MOZ_SAS"/>
    <property type="match status" value="1"/>
</dbReference>
<dbReference type="GO" id="GO:0106226">
    <property type="term" value="F:peptide 2-hydroxyisobutyryltransferase activity"/>
    <property type="evidence" value="ECO:0007669"/>
    <property type="project" value="RHEA"/>
</dbReference>
<dbReference type="PANTHER" id="PTHR10615:SF219">
    <property type="entry name" value="HISTONE ACETYLTRANSFERASE KAT5"/>
    <property type="match status" value="1"/>
</dbReference>
<keyword evidence="11" id="KW-0539">Nucleus</keyword>
<evidence type="ECO:0000256" key="14">
    <source>
        <dbReference type="ARBA" id="ARBA00047752"/>
    </source>
</evidence>
<dbReference type="EC" id="2.3.1.48" evidence="3"/>
<evidence type="ECO:0000256" key="6">
    <source>
        <dbReference type="ARBA" id="ARBA00022771"/>
    </source>
</evidence>
<dbReference type="FunFam" id="3.40.630.30:FF:000002">
    <property type="entry name" value="Histone acetyltransferase"/>
    <property type="match status" value="1"/>
</dbReference>
<dbReference type="AlphaFoldDB" id="A0A507E8Q8"/>
<dbReference type="InterPro" id="IPR002717">
    <property type="entry name" value="HAT_MYST-type"/>
</dbReference>
<evidence type="ECO:0000256" key="15">
    <source>
        <dbReference type="ARBA" id="ARBA00047787"/>
    </source>
</evidence>
<evidence type="ECO:0000256" key="5">
    <source>
        <dbReference type="ARBA" id="ARBA00022723"/>
    </source>
</evidence>
<dbReference type="SUPFAM" id="SSF55729">
    <property type="entry name" value="Acyl-CoA N-acyltransferases (Nat)"/>
    <property type="match status" value="1"/>
</dbReference>
<dbReference type="GO" id="GO:0140064">
    <property type="term" value="F:peptide crotonyltransferase activity"/>
    <property type="evidence" value="ECO:0007669"/>
    <property type="project" value="RHEA"/>
</dbReference>
<proteinExistence type="inferred from homology"/>
<evidence type="ECO:0000256" key="10">
    <source>
        <dbReference type="ARBA" id="ARBA00023163"/>
    </source>
</evidence>
<evidence type="ECO:0000256" key="12">
    <source>
        <dbReference type="ARBA" id="ARBA00023315"/>
    </source>
</evidence>
<dbReference type="InterPro" id="IPR040706">
    <property type="entry name" value="Zf-MYST"/>
</dbReference>
<comment type="catalytic activity">
    <reaction evidence="13">
        <text>2-hydroxyisobutanoyl-CoA + L-lysyl-[protein] = N(6)-(2-hydroxyisobutanoyl)-L-lysyl-[protein] + CoA + H(+)</text>
        <dbReference type="Rhea" id="RHEA:24180"/>
        <dbReference type="Rhea" id="RHEA-COMP:9752"/>
        <dbReference type="Rhea" id="RHEA-COMP:15921"/>
        <dbReference type="ChEBI" id="CHEBI:15378"/>
        <dbReference type="ChEBI" id="CHEBI:29969"/>
        <dbReference type="ChEBI" id="CHEBI:57287"/>
        <dbReference type="ChEBI" id="CHEBI:131780"/>
        <dbReference type="ChEBI" id="CHEBI:144968"/>
    </reaction>
    <physiologicalReaction direction="left-to-right" evidence="13">
        <dbReference type="Rhea" id="RHEA:24181"/>
    </physiologicalReaction>
</comment>
<keyword evidence="10" id="KW-0804">Transcription</keyword>
<keyword evidence="21" id="KW-1185">Reference proteome</keyword>
<evidence type="ECO:0000256" key="1">
    <source>
        <dbReference type="ARBA" id="ARBA00004123"/>
    </source>
</evidence>
<keyword evidence="9" id="KW-0805">Transcription regulation</keyword>
<organism evidence="20 21">
    <name type="scientific">Powellomyces hirtus</name>
    <dbReference type="NCBI Taxonomy" id="109895"/>
    <lineage>
        <taxon>Eukaryota</taxon>
        <taxon>Fungi</taxon>
        <taxon>Fungi incertae sedis</taxon>
        <taxon>Chytridiomycota</taxon>
        <taxon>Chytridiomycota incertae sedis</taxon>
        <taxon>Chytridiomycetes</taxon>
        <taxon>Spizellomycetales</taxon>
        <taxon>Powellomycetaceae</taxon>
        <taxon>Powellomyces</taxon>
    </lineage>
</organism>
<dbReference type="Pfam" id="PF17772">
    <property type="entry name" value="zf-MYST"/>
    <property type="match status" value="1"/>
</dbReference>
<comment type="caution">
    <text evidence="20">The sequence shown here is derived from an EMBL/GenBank/DDBJ whole genome shotgun (WGS) entry which is preliminary data.</text>
</comment>
<comment type="similarity">
    <text evidence="2">Belongs to the MYST (SAS/MOZ) family.</text>
</comment>
<evidence type="ECO:0000256" key="2">
    <source>
        <dbReference type="ARBA" id="ARBA00010107"/>
    </source>
</evidence>
<evidence type="ECO:0000313" key="21">
    <source>
        <dbReference type="Proteomes" id="UP000318582"/>
    </source>
</evidence>
<dbReference type="InterPro" id="IPR036388">
    <property type="entry name" value="WH-like_DNA-bd_sf"/>
</dbReference>
<dbReference type="Gene3D" id="3.40.630.30">
    <property type="match status" value="1"/>
</dbReference>
<evidence type="ECO:0000259" key="19">
    <source>
        <dbReference type="PROSITE" id="PS51726"/>
    </source>
</evidence>
<evidence type="ECO:0000256" key="13">
    <source>
        <dbReference type="ARBA" id="ARBA00047557"/>
    </source>
</evidence>
<dbReference type="STRING" id="109895.A0A507E8Q8"/>
<feature type="active site" description="Proton donor/acceptor" evidence="17">
    <location>
        <position position="266"/>
    </location>
</feature>
<evidence type="ECO:0000256" key="7">
    <source>
        <dbReference type="ARBA" id="ARBA00022833"/>
    </source>
</evidence>
<dbReference type="InterPro" id="IPR016181">
    <property type="entry name" value="Acyl_CoA_acyltransferase"/>
</dbReference>
<keyword evidence="5" id="KW-0479">Metal-binding</keyword>
<comment type="catalytic activity">
    <reaction evidence="14">
        <text>(2E)-butenoyl-CoA + L-lysyl-[protein] = N(6)-(2E)-butenoyl-L-lysyl-[protein] + CoA + H(+)</text>
        <dbReference type="Rhea" id="RHEA:53908"/>
        <dbReference type="Rhea" id="RHEA-COMP:9752"/>
        <dbReference type="Rhea" id="RHEA-COMP:13707"/>
        <dbReference type="ChEBI" id="CHEBI:15378"/>
        <dbReference type="ChEBI" id="CHEBI:29969"/>
        <dbReference type="ChEBI" id="CHEBI:57287"/>
        <dbReference type="ChEBI" id="CHEBI:57332"/>
        <dbReference type="ChEBI" id="CHEBI:137954"/>
    </reaction>
    <physiologicalReaction direction="left-to-right" evidence="14">
        <dbReference type="Rhea" id="RHEA:53909"/>
    </physiologicalReaction>
</comment>
<dbReference type="GO" id="GO:0046972">
    <property type="term" value="F:histone H4K16 acetyltransferase activity"/>
    <property type="evidence" value="ECO:0007669"/>
    <property type="project" value="TreeGrafter"/>
</dbReference>
<dbReference type="CDD" id="cd04301">
    <property type="entry name" value="NAT_SF"/>
    <property type="match status" value="1"/>
</dbReference>
<dbReference type="EMBL" id="QEAQ01000022">
    <property type="protein sequence ID" value="TPX59685.1"/>
    <property type="molecule type" value="Genomic_DNA"/>
</dbReference>
<dbReference type="Gene3D" id="3.30.60.60">
    <property type="entry name" value="N-acetyl transferase-like"/>
    <property type="match status" value="1"/>
</dbReference>
<evidence type="ECO:0000256" key="11">
    <source>
        <dbReference type="ARBA" id="ARBA00023242"/>
    </source>
</evidence>
<accession>A0A507E8Q8</accession>
<name>A0A507E8Q8_9FUNG</name>
<keyword evidence="8" id="KW-0007">Acetylation</keyword>
<comment type="subcellular location">
    <subcellularLocation>
        <location evidence="1">Nucleus</location>
    </subcellularLocation>
</comment>
<evidence type="ECO:0000256" key="9">
    <source>
        <dbReference type="ARBA" id="ARBA00023015"/>
    </source>
</evidence>
<gene>
    <name evidence="20" type="ORF">PhCBS80983_g02264</name>
</gene>
<evidence type="ECO:0000256" key="18">
    <source>
        <dbReference type="SAM" id="MobiDB-lite"/>
    </source>
</evidence>
<evidence type="ECO:0000256" key="16">
    <source>
        <dbReference type="ARBA" id="ARBA00048940"/>
    </source>
</evidence>
<feature type="domain" description="MYST-type HAT" evidence="19">
    <location>
        <begin position="86"/>
        <end position="333"/>
    </location>
</feature>
<comment type="catalytic activity">
    <reaction evidence="16">
        <text>L-lysyl-[histone] + acetyl-CoA = N(6)-acetyl-L-lysyl-[histone] + CoA + H(+)</text>
        <dbReference type="Rhea" id="RHEA:21992"/>
        <dbReference type="Rhea" id="RHEA-COMP:9845"/>
        <dbReference type="Rhea" id="RHEA-COMP:11338"/>
        <dbReference type="ChEBI" id="CHEBI:15378"/>
        <dbReference type="ChEBI" id="CHEBI:29969"/>
        <dbReference type="ChEBI" id="CHEBI:57287"/>
        <dbReference type="ChEBI" id="CHEBI:57288"/>
        <dbReference type="ChEBI" id="CHEBI:61930"/>
        <dbReference type="EC" id="2.3.1.48"/>
    </reaction>
    <physiologicalReaction direction="left-to-right" evidence="16">
        <dbReference type="Rhea" id="RHEA:21993"/>
    </physiologicalReaction>
</comment>
<evidence type="ECO:0000256" key="17">
    <source>
        <dbReference type="PIRSR" id="PIRSR602717-51"/>
    </source>
</evidence>
<evidence type="ECO:0000313" key="20">
    <source>
        <dbReference type="EMBL" id="TPX59685.1"/>
    </source>
</evidence>
<dbReference type="PROSITE" id="PS51726">
    <property type="entry name" value="MYST_HAT"/>
    <property type="match status" value="1"/>
</dbReference>
<dbReference type="GO" id="GO:0008270">
    <property type="term" value="F:zinc ion binding"/>
    <property type="evidence" value="ECO:0007669"/>
    <property type="project" value="UniProtKB-KW"/>
</dbReference>
<keyword evidence="6" id="KW-0863">Zinc-finger</keyword>
<evidence type="ECO:0000256" key="3">
    <source>
        <dbReference type="ARBA" id="ARBA00013184"/>
    </source>
</evidence>
<dbReference type="Gene3D" id="1.10.10.10">
    <property type="entry name" value="Winged helix-like DNA-binding domain superfamily/Winged helix DNA-binding domain"/>
    <property type="match status" value="1"/>
</dbReference>
<dbReference type="PANTHER" id="PTHR10615">
    <property type="entry name" value="HISTONE ACETYLTRANSFERASE"/>
    <property type="match status" value="1"/>
</dbReference>
<keyword evidence="4" id="KW-0808">Transferase</keyword>
<sequence>MAFPLRAGDRRLDEWIAAARVLIDETAEEDVAALVDDTSDGGSNTLLSSPEPEVVPTRGKKRKSGEHEKMLPDPSSSDLDDRDHVTKIRNIDLLLFGQYLIKPWYYSPYPDDAPTPRRVLYVCPFCLKYIWTARSITWHRSHCKKKKPPGRAVYIKHKRKIYEVDGKVDKLYCQNLCLLTKLFLDHKTVYFDMEQFMFYILTESGTDKKEGEHIVGYFSKEKQSFESYNLACILILPPYQRQGYGRMLIEFSYELSKREGKIGSPERPLSDLGWLGYRSYWQSVLIDIFRNNVGARPSIRDISLLTSIHEDDIVDTLESMDMLRYWQDENTIW</sequence>
<reference evidence="20 21" key="1">
    <citation type="journal article" date="2019" name="Sci. Rep.">
        <title>Comparative genomics of chytrid fungi reveal insights into the obligate biotrophic and pathogenic lifestyle of Synchytrium endobioticum.</title>
        <authorList>
            <person name="van de Vossenberg B.T.L.H."/>
            <person name="Warris S."/>
            <person name="Nguyen H.D.T."/>
            <person name="van Gent-Pelzer M.P.E."/>
            <person name="Joly D.L."/>
            <person name="van de Geest H.C."/>
            <person name="Bonants P.J.M."/>
            <person name="Smith D.S."/>
            <person name="Levesque C.A."/>
            <person name="van der Lee T.A.J."/>
        </authorList>
    </citation>
    <scope>NUCLEOTIDE SEQUENCE [LARGE SCALE GENOMIC DNA]</scope>
    <source>
        <strain evidence="20 21">CBS 809.83</strain>
    </source>
</reference>
<protein>
    <recommendedName>
        <fullName evidence="3">histone acetyltransferase</fullName>
        <ecNumber evidence="3">2.3.1.48</ecNumber>
    </recommendedName>
</protein>
<evidence type="ECO:0000256" key="4">
    <source>
        <dbReference type="ARBA" id="ARBA00022679"/>
    </source>
</evidence>
<dbReference type="Proteomes" id="UP000318582">
    <property type="component" value="Unassembled WGS sequence"/>
</dbReference>
<dbReference type="GO" id="GO:0005634">
    <property type="term" value="C:nucleus"/>
    <property type="evidence" value="ECO:0007669"/>
    <property type="project" value="UniProtKB-SubCell"/>
</dbReference>
<feature type="region of interest" description="Disordered" evidence="18">
    <location>
        <begin position="38"/>
        <end position="81"/>
    </location>
</feature>
<keyword evidence="12" id="KW-0012">Acyltransferase</keyword>
<dbReference type="GO" id="GO:0006355">
    <property type="term" value="P:regulation of DNA-templated transcription"/>
    <property type="evidence" value="ECO:0007669"/>
    <property type="project" value="InterPro"/>
</dbReference>
<comment type="catalytic activity">
    <reaction evidence="15">
        <text>L-lysyl-[protein] + acetyl-CoA = N(6)-acetyl-L-lysyl-[protein] + CoA + H(+)</text>
        <dbReference type="Rhea" id="RHEA:45948"/>
        <dbReference type="Rhea" id="RHEA-COMP:9752"/>
        <dbReference type="Rhea" id="RHEA-COMP:10731"/>
        <dbReference type="ChEBI" id="CHEBI:15378"/>
        <dbReference type="ChEBI" id="CHEBI:29969"/>
        <dbReference type="ChEBI" id="CHEBI:57287"/>
        <dbReference type="ChEBI" id="CHEBI:57288"/>
        <dbReference type="ChEBI" id="CHEBI:61930"/>
    </reaction>
    <physiologicalReaction direction="left-to-right" evidence="15">
        <dbReference type="Rhea" id="RHEA:45949"/>
    </physiologicalReaction>
</comment>
<keyword evidence="7" id="KW-0862">Zinc</keyword>
<dbReference type="InterPro" id="IPR050603">
    <property type="entry name" value="MYST_HAT"/>
</dbReference>
<dbReference type="GO" id="GO:0035267">
    <property type="term" value="C:NuA4 histone acetyltransferase complex"/>
    <property type="evidence" value="ECO:0007669"/>
    <property type="project" value="TreeGrafter"/>
</dbReference>